<dbReference type="InterPro" id="IPR024072">
    <property type="entry name" value="DHFR-like_dom_sf"/>
</dbReference>
<comment type="similarity">
    <text evidence="2">Belongs to the dihydrofolate reductase family.</text>
</comment>
<dbReference type="PROSITE" id="PS51330">
    <property type="entry name" value="DHFR_2"/>
    <property type="match status" value="1"/>
</dbReference>
<feature type="domain" description="DHFR" evidence="7">
    <location>
        <begin position="1"/>
        <end position="175"/>
    </location>
</feature>
<dbReference type="CDD" id="cd00209">
    <property type="entry name" value="DHFR"/>
    <property type="match status" value="1"/>
</dbReference>
<keyword evidence="5" id="KW-0521">NADP</keyword>
<dbReference type="EC" id="1.5.1.3" evidence="3"/>
<dbReference type="EMBL" id="JASNVH010000012">
    <property type="protein sequence ID" value="MDK4307553.1"/>
    <property type="molecule type" value="Genomic_DNA"/>
</dbReference>
<evidence type="ECO:0000256" key="4">
    <source>
        <dbReference type="ARBA" id="ARBA00022563"/>
    </source>
</evidence>
<evidence type="ECO:0000256" key="5">
    <source>
        <dbReference type="ARBA" id="ARBA00022857"/>
    </source>
</evidence>
<dbReference type="PANTHER" id="PTHR48069:SF3">
    <property type="entry name" value="DIHYDROFOLATE REDUCTASE"/>
    <property type="match status" value="1"/>
</dbReference>
<dbReference type="Pfam" id="PF00186">
    <property type="entry name" value="DHFR_1"/>
    <property type="match status" value="1"/>
</dbReference>
<dbReference type="Gene3D" id="3.40.430.10">
    <property type="entry name" value="Dihydrofolate Reductase, subunit A"/>
    <property type="match status" value="1"/>
</dbReference>
<protein>
    <recommendedName>
        <fullName evidence="3">dihydrofolate reductase</fullName>
        <ecNumber evidence="3">1.5.1.3</ecNumber>
    </recommendedName>
</protein>
<dbReference type="AlphaFoldDB" id="A0AAP4BSL7"/>
<accession>A0AAP4BSL7</accession>
<evidence type="ECO:0000313" key="8">
    <source>
        <dbReference type="EMBL" id="MDK4307553.1"/>
    </source>
</evidence>
<dbReference type="GO" id="GO:0046655">
    <property type="term" value="P:folic acid metabolic process"/>
    <property type="evidence" value="ECO:0007669"/>
    <property type="project" value="TreeGrafter"/>
</dbReference>
<dbReference type="GO" id="GO:0050661">
    <property type="term" value="F:NADP binding"/>
    <property type="evidence" value="ECO:0007669"/>
    <property type="project" value="InterPro"/>
</dbReference>
<reference evidence="8" key="1">
    <citation type="submission" date="2023-05" db="EMBL/GenBank/DDBJ databases">
        <title>Metabolic capabilities are highly conserved among human nasal-associated Corynebacterium species in pangenomic analyses.</title>
        <authorList>
            <person name="Tran T.H."/>
            <person name="Roberts A.Q."/>
            <person name="Escapa I.F."/>
            <person name="Gao W."/>
            <person name="Conlan S."/>
            <person name="Kong H."/>
            <person name="Segre J.A."/>
            <person name="Kelly M.S."/>
            <person name="Lemon K.P."/>
        </authorList>
    </citation>
    <scope>NUCLEOTIDE SEQUENCE</scope>
    <source>
        <strain evidence="8">KPL2773</strain>
    </source>
</reference>
<dbReference type="PRINTS" id="PR00070">
    <property type="entry name" value="DHFR"/>
</dbReference>
<evidence type="ECO:0000256" key="1">
    <source>
        <dbReference type="ARBA" id="ARBA00004903"/>
    </source>
</evidence>
<name>A0AAP4BSL7_9CORY</name>
<dbReference type="GO" id="GO:0004146">
    <property type="term" value="F:dihydrofolate reductase activity"/>
    <property type="evidence" value="ECO:0007669"/>
    <property type="project" value="UniProtKB-EC"/>
</dbReference>
<dbReference type="PANTHER" id="PTHR48069">
    <property type="entry name" value="DIHYDROFOLATE REDUCTASE"/>
    <property type="match status" value="1"/>
</dbReference>
<dbReference type="GO" id="GO:0005829">
    <property type="term" value="C:cytosol"/>
    <property type="evidence" value="ECO:0007669"/>
    <property type="project" value="TreeGrafter"/>
</dbReference>
<sequence length="179" mass="19284">MLGAIWAQSLDGIIGDGVAMPWHVPEDLAHFKEITTGAPVIMGRKTWQSLPQQFRPLPGRDNYVLSSASPGSWSAGAEVIGSLADVAQLHTAWILGGGKVYEATLGDVDRLEITLMGTNIGSIYGQRAVYAPDVPDDFGLVADSDWQVSANGHLQIPGHEPSDLPLKYRFLTYERKAAA</sequence>
<keyword evidence="4" id="KW-0554">One-carbon metabolism</keyword>
<evidence type="ECO:0000313" key="9">
    <source>
        <dbReference type="Proteomes" id="UP001224412"/>
    </source>
</evidence>
<evidence type="ECO:0000259" key="7">
    <source>
        <dbReference type="PROSITE" id="PS51330"/>
    </source>
</evidence>
<dbReference type="InterPro" id="IPR001796">
    <property type="entry name" value="DHFR_dom"/>
</dbReference>
<dbReference type="GO" id="GO:0046452">
    <property type="term" value="P:dihydrofolate metabolic process"/>
    <property type="evidence" value="ECO:0007669"/>
    <property type="project" value="TreeGrafter"/>
</dbReference>
<dbReference type="SUPFAM" id="SSF53597">
    <property type="entry name" value="Dihydrofolate reductase-like"/>
    <property type="match status" value="1"/>
</dbReference>
<proteinExistence type="inferred from homology"/>
<comment type="caution">
    <text evidence="8">The sequence shown here is derived from an EMBL/GenBank/DDBJ whole genome shotgun (WGS) entry which is preliminary data.</text>
</comment>
<dbReference type="RefSeq" id="WP_284588764.1">
    <property type="nucleotide sequence ID" value="NZ_JASNUC010000002.1"/>
</dbReference>
<dbReference type="GO" id="GO:0006730">
    <property type="term" value="P:one-carbon metabolic process"/>
    <property type="evidence" value="ECO:0007669"/>
    <property type="project" value="UniProtKB-KW"/>
</dbReference>
<organism evidence="8 9">
    <name type="scientific">Corynebacterium pseudodiphtheriticum</name>
    <dbReference type="NCBI Taxonomy" id="37637"/>
    <lineage>
        <taxon>Bacteria</taxon>
        <taxon>Bacillati</taxon>
        <taxon>Actinomycetota</taxon>
        <taxon>Actinomycetes</taxon>
        <taxon>Mycobacteriales</taxon>
        <taxon>Corynebacteriaceae</taxon>
        <taxon>Corynebacterium</taxon>
    </lineage>
</organism>
<dbReference type="Proteomes" id="UP001224412">
    <property type="component" value="Unassembled WGS sequence"/>
</dbReference>
<dbReference type="GO" id="GO:0046654">
    <property type="term" value="P:tetrahydrofolate biosynthetic process"/>
    <property type="evidence" value="ECO:0007669"/>
    <property type="project" value="InterPro"/>
</dbReference>
<comment type="pathway">
    <text evidence="1">Cofactor biosynthesis; tetrahydrofolate biosynthesis; 5,6,7,8-tetrahydrofolate from 7,8-dihydrofolate: step 1/1.</text>
</comment>
<keyword evidence="6 8" id="KW-0560">Oxidoreductase</keyword>
<evidence type="ECO:0000256" key="6">
    <source>
        <dbReference type="ARBA" id="ARBA00023002"/>
    </source>
</evidence>
<dbReference type="InterPro" id="IPR012259">
    <property type="entry name" value="DHFR"/>
</dbReference>
<gene>
    <name evidence="8" type="ORF">QPX42_08375</name>
</gene>
<evidence type="ECO:0000256" key="3">
    <source>
        <dbReference type="ARBA" id="ARBA00012856"/>
    </source>
</evidence>
<evidence type="ECO:0000256" key="2">
    <source>
        <dbReference type="ARBA" id="ARBA00009539"/>
    </source>
</evidence>